<comment type="caution">
    <text evidence="1">The sequence shown here is derived from an EMBL/GenBank/DDBJ whole genome shotgun (WGS) entry which is preliminary data.</text>
</comment>
<dbReference type="SUPFAM" id="SSF48264">
    <property type="entry name" value="Cytochrome P450"/>
    <property type="match status" value="1"/>
</dbReference>
<gene>
    <name evidence="1" type="ORF">SEPCBS57363_003466</name>
</gene>
<evidence type="ECO:0008006" key="3">
    <source>
        <dbReference type="Google" id="ProtNLM"/>
    </source>
</evidence>
<dbReference type="EMBL" id="CAWUOM010000055">
    <property type="protein sequence ID" value="CAK7269172.1"/>
    <property type="molecule type" value="Genomic_DNA"/>
</dbReference>
<dbReference type="Proteomes" id="UP001642501">
    <property type="component" value="Unassembled WGS sequence"/>
</dbReference>
<protein>
    <recommendedName>
        <fullName evidence="3">Cytochrome P450</fullName>
    </recommendedName>
</protein>
<organism evidence="1 2">
    <name type="scientific">Sporothrix epigloea</name>
    <dbReference type="NCBI Taxonomy" id="1892477"/>
    <lineage>
        <taxon>Eukaryota</taxon>
        <taxon>Fungi</taxon>
        <taxon>Dikarya</taxon>
        <taxon>Ascomycota</taxon>
        <taxon>Pezizomycotina</taxon>
        <taxon>Sordariomycetes</taxon>
        <taxon>Sordariomycetidae</taxon>
        <taxon>Ophiostomatales</taxon>
        <taxon>Ophiostomataceae</taxon>
        <taxon>Sporothrix</taxon>
    </lineage>
</organism>
<name>A0ABP0DPD6_9PEZI</name>
<keyword evidence="2" id="KW-1185">Reference proteome</keyword>
<dbReference type="Gene3D" id="1.10.630.10">
    <property type="entry name" value="Cytochrome P450"/>
    <property type="match status" value="1"/>
</dbReference>
<proteinExistence type="predicted"/>
<evidence type="ECO:0000313" key="2">
    <source>
        <dbReference type="Proteomes" id="UP001642501"/>
    </source>
</evidence>
<dbReference type="InterPro" id="IPR036396">
    <property type="entry name" value="Cyt_P450_sf"/>
</dbReference>
<reference evidence="1 2" key="1">
    <citation type="submission" date="2024-01" db="EMBL/GenBank/DDBJ databases">
        <authorList>
            <person name="Allen C."/>
            <person name="Tagirdzhanova G."/>
        </authorList>
    </citation>
    <scope>NUCLEOTIDE SEQUENCE [LARGE SCALE GENOMIC DNA]</scope>
    <source>
        <strain evidence="1 2">CBS 573.63</strain>
    </source>
</reference>
<sequence length="120" mass="13568">MIAANVSALHRDIDIWGADAMAFRPDRFDVNMSTEQKQAYLPFGLTPHLCPAFHGFGERIILLLVALLSARLGPKTATIKYNDAQPDANLDSELPTGRYDMEDWALYLRMGDKTNEYHQK</sequence>
<dbReference type="Pfam" id="PF00067">
    <property type="entry name" value="p450"/>
    <property type="match status" value="1"/>
</dbReference>
<evidence type="ECO:0000313" key="1">
    <source>
        <dbReference type="EMBL" id="CAK7269172.1"/>
    </source>
</evidence>
<accession>A0ABP0DPD6</accession>
<dbReference type="InterPro" id="IPR001128">
    <property type="entry name" value="Cyt_P450"/>
</dbReference>